<dbReference type="AlphaFoldDB" id="C0E077"/>
<dbReference type="Proteomes" id="UP000006247">
    <property type="component" value="Unassembled WGS sequence"/>
</dbReference>
<reference evidence="1 2" key="1">
    <citation type="submission" date="2009-01" db="EMBL/GenBank/DDBJ databases">
        <authorList>
            <person name="Fulton L."/>
            <person name="Clifton S."/>
            <person name="Chinwalla A.T."/>
            <person name="Mitreva M."/>
            <person name="Sodergren E."/>
            <person name="Weinstock G."/>
            <person name="Clifton S."/>
            <person name="Dooling D.J."/>
            <person name="Fulton B."/>
            <person name="Minx P."/>
            <person name="Pepin K.H."/>
            <person name="Johnson M."/>
            <person name="Bhonagiri V."/>
            <person name="Nash W.E."/>
            <person name="Mardis E.R."/>
            <person name="Wilson R.K."/>
        </authorList>
    </citation>
    <scope>NUCLEOTIDE SEQUENCE [LARGE SCALE GENOMIC DNA]</scope>
    <source>
        <strain evidence="1 2">ATCC 33806</strain>
    </source>
</reference>
<organism evidence="1 2">
    <name type="scientific">Corynebacterium matruchotii ATCC 33806</name>
    <dbReference type="NCBI Taxonomy" id="566549"/>
    <lineage>
        <taxon>Bacteria</taxon>
        <taxon>Bacillati</taxon>
        <taxon>Actinomycetota</taxon>
        <taxon>Actinomycetes</taxon>
        <taxon>Mycobacteriales</taxon>
        <taxon>Corynebacteriaceae</taxon>
        <taxon>Corynebacterium</taxon>
    </lineage>
</organism>
<evidence type="ECO:0000313" key="2">
    <source>
        <dbReference type="Proteomes" id="UP000006247"/>
    </source>
</evidence>
<name>C0E077_9CORY</name>
<sequence>MTKKSDTWCYITRFVCCFDALPAAKQRYQERLREVRKKFKVVLASEQALNLGRSSLFFEQGFKELFGFKELPSKEEQKAYSAFLFSTIIEIPADARIEVVREAIDILDLDYADEFPAVFPGDTRPFLMSDTGAETPECIWQ</sequence>
<dbReference type="HOGENOM" id="CLU_1774265_0_0_11"/>
<accession>C0E077</accession>
<evidence type="ECO:0000313" key="1">
    <source>
        <dbReference type="EMBL" id="EEG27968.1"/>
    </source>
</evidence>
<dbReference type="RefSeq" id="WP_005519619.1">
    <property type="nucleotide sequence ID" value="NZ_EQ973328.1"/>
</dbReference>
<gene>
    <name evidence="1" type="ORF">CORMATOL_00377</name>
</gene>
<proteinExistence type="predicted"/>
<dbReference type="EMBL" id="ACEB01000004">
    <property type="protein sequence ID" value="EEG27968.1"/>
    <property type="molecule type" value="Genomic_DNA"/>
</dbReference>
<comment type="caution">
    <text evidence="1">The sequence shown here is derived from an EMBL/GenBank/DDBJ whole genome shotgun (WGS) entry which is preliminary data.</text>
</comment>
<protein>
    <submittedName>
        <fullName evidence="1">Uncharacterized protein</fullName>
    </submittedName>
</protein>